<dbReference type="Pfam" id="PF25601">
    <property type="entry name" value="AAA_lid_14"/>
    <property type="match status" value="1"/>
</dbReference>
<dbReference type="SUPFAM" id="SSF52540">
    <property type="entry name" value="P-loop containing nucleoside triphosphate hydrolases"/>
    <property type="match status" value="1"/>
</dbReference>
<dbReference type="Proteomes" id="UP000199400">
    <property type="component" value="Unassembled WGS sequence"/>
</dbReference>
<dbReference type="SMART" id="SM00382">
    <property type="entry name" value="AAA"/>
    <property type="match status" value="1"/>
</dbReference>
<dbReference type="InterPro" id="IPR025662">
    <property type="entry name" value="Sigma_54_int_dom_ATP-bd_1"/>
</dbReference>
<evidence type="ECO:0000256" key="3">
    <source>
        <dbReference type="ARBA" id="ARBA00022840"/>
    </source>
</evidence>
<accession>A0A1I1UFR2</accession>
<dbReference type="GO" id="GO:0000160">
    <property type="term" value="P:phosphorelay signal transduction system"/>
    <property type="evidence" value="ECO:0007669"/>
    <property type="project" value="InterPro"/>
</dbReference>
<keyword evidence="4" id="KW-0805">Transcription regulation</keyword>
<dbReference type="PROSITE" id="PS00675">
    <property type="entry name" value="SIGMA54_INTERACT_1"/>
    <property type="match status" value="1"/>
</dbReference>
<feature type="domain" description="Sigma-54 factor interaction" evidence="8">
    <location>
        <begin position="156"/>
        <end position="385"/>
    </location>
</feature>
<dbReference type="FunFam" id="3.40.50.300:FF:000006">
    <property type="entry name" value="DNA-binding transcriptional regulator NtrC"/>
    <property type="match status" value="1"/>
</dbReference>
<dbReference type="SMART" id="SM00448">
    <property type="entry name" value="REC"/>
    <property type="match status" value="1"/>
</dbReference>
<dbReference type="Gene3D" id="1.10.8.60">
    <property type="match status" value="1"/>
</dbReference>
<dbReference type="GO" id="GO:0043565">
    <property type="term" value="F:sequence-specific DNA binding"/>
    <property type="evidence" value="ECO:0007669"/>
    <property type="project" value="InterPro"/>
</dbReference>
<dbReference type="InterPro" id="IPR027417">
    <property type="entry name" value="P-loop_NTPase"/>
</dbReference>
<evidence type="ECO:0000259" key="9">
    <source>
        <dbReference type="PROSITE" id="PS50110"/>
    </source>
</evidence>
<evidence type="ECO:0000256" key="2">
    <source>
        <dbReference type="ARBA" id="ARBA00022741"/>
    </source>
</evidence>
<dbReference type="Gene3D" id="3.40.50.2300">
    <property type="match status" value="1"/>
</dbReference>
<dbReference type="PROSITE" id="PS00688">
    <property type="entry name" value="SIGMA54_INTERACT_3"/>
    <property type="match status" value="1"/>
</dbReference>
<dbReference type="PROSITE" id="PS50045">
    <property type="entry name" value="SIGMA54_INTERACT_4"/>
    <property type="match status" value="1"/>
</dbReference>
<evidence type="ECO:0000256" key="4">
    <source>
        <dbReference type="ARBA" id="ARBA00023015"/>
    </source>
</evidence>
<keyword evidence="6" id="KW-0804">Transcription</keyword>
<keyword evidence="1 7" id="KW-0597">Phosphoprotein</keyword>
<dbReference type="Pfam" id="PF00158">
    <property type="entry name" value="Sigma54_activat"/>
    <property type="match status" value="1"/>
</dbReference>
<keyword evidence="3" id="KW-0067">ATP-binding</keyword>
<dbReference type="OrthoDB" id="9763792at2"/>
<dbReference type="PANTHER" id="PTHR32071:SF17">
    <property type="entry name" value="TRANSCRIPTIONAL REGULATOR (NTRC FAMILY)"/>
    <property type="match status" value="1"/>
</dbReference>
<evidence type="ECO:0000256" key="5">
    <source>
        <dbReference type="ARBA" id="ARBA00023125"/>
    </source>
</evidence>
<dbReference type="Gene3D" id="1.10.10.60">
    <property type="entry name" value="Homeodomain-like"/>
    <property type="match status" value="1"/>
</dbReference>
<dbReference type="InterPro" id="IPR002078">
    <property type="entry name" value="Sigma_54_int"/>
</dbReference>
<dbReference type="SUPFAM" id="SSF46689">
    <property type="entry name" value="Homeodomain-like"/>
    <property type="match status" value="1"/>
</dbReference>
<dbReference type="PROSITE" id="PS00676">
    <property type="entry name" value="SIGMA54_INTERACT_2"/>
    <property type="match status" value="1"/>
</dbReference>
<gene>
    <name evidence="10" type="ORF">SAMN02745121_01216</name>
</gene>
<keyword evidence="11" id="KW-1185">Reference proteome</keyword>
<dbReference type="InterPro" id="IPR009057">
    <property type="entry name" value="Homeodomain-like_sf"/>
</dbReference>
<sequence>MSETTGLGGTILVIDDERNIRRTLRMVLEGEGATVLDADSAEEGLEMIQRALVEGPEGQRPIQVVMVDVCLPNMSGLQLLEKLCEIGGGTPPLPVILISGHATVTDAVRATRLGAFDFFEKPLARDRVIVSVRNALRHYQTEAELRSLRARARREIIGESRPMQELLRQVIKVGGTRARVLIEGESGTGKELVARAIHDASERRAAAFVKVNCAAIPRELIESELFGHERGAFTGATAQKRGLFELAHGGTLFLDEIGDMDLNAQAKVLRVLQSGELMRVGGERPIKVDVRVLAATHRNLRELVASGEFREDLYFRLAVVPIAVPPLRERPGDVALLCRYYLDLACHENGITPKRLSPAAQAALEAYPWPGNVRELRNVMERIAILSDGDIEIGDVPQEIRGDPEEEAGAPVGGEAVVQFGEGAVPPGMSLKAFRDSVERAFILQRLSEQNWNVSKTAETLDVERTHLHKKMKLLGIARGG</sequence>
<dbReference type="GO" id="GO:0005524">
    <property type="term" value="F:ATP binding"/>
    <property type="evidence" value="ECO:0007669"/>
    <property type="project" value="UniProtKB-KW"/>
</dbReference>
<protein>
    <submittedName>
        <fullName evidence="10">Two component, sigma54 specific, transcriptional regulator, Fis family</fullName>
    </submittedName>
</protein>
<dbReference type="GO" id="GO:0006355">
    <property type="term" value="P:regulation of DNA-templated transcription"/>
    <property type="evidence" value="ECO:0007669"/>
    <property type="project" value="InterPro"/>
</dbReference>
<evidence type="ECO:0000259" key="8">
    <source>
        <dbReference type="PROSITE" id="PS50045"/>
    </source>
</evidence>
<proteinExistence type="predicted"/>
<dbReference type="PANTHER" id="PTHR32071">
    <property type="entry name" value="TRANSCRIPTIONAL REGULATORY PROTEIN"/>
    <property type="match status" value="1"/>
</dbReference>
<evidence type="ECO:0000313" key="10">
    <source>
        <dbReference type="EMBL" id="SFD69609.1"/>
    </source>
</evidence>
<dbReference type="EMBL" id="FOMX01000003">
    <property type="protein sequence ID" value="SFD69609.1"/>
    <property type="molecule type" value="Genomic_DNA"/>
</dbReference>
<dbReference type="Gene3D" id="3.40.50.300">
    <property type="entry name" value="P-loop containing nucleotide triphosphate hydrolases"/>
    <property type="match status" value="1"/>
</dbReference>
<feature type="modified residue" description="4-aspartylphosphate" evidence="7">
    <location>
        <position position="68"/>
    </location>
</feature>
<dbReference type="InterPro" id="IPR001789">
    <property type="entry name" value="Sig_transdc_resp-reg_receiver"/>
</dbReference>
<evidence type="ECO:0000256" key="7">
    <source>
        <dbReference type="PROSITE-ProRule" id="PRU00169"/>
    </source>
</evidence>
<dbReference type="STRING" id="54.SAMN02745121_01216"/>
<reference evidence="11" key="1">
    <citation type="submission" date="2016-10" db="EMBL/GenBank/DDBJ databases">
        <authorList>
            <person name="Varghese N."/>
            <person name="Submissions S."/>
        </authorList>
    </citation>
    <scope>NUCLEOTIDE SEQUENCE [LARGE SCALE GENOMIC DNA]</scope>
    <source>
        <strain evidence="11">ATCC 25963</strain>
    </source>
</reference>
<dbReference type="InterPro" id="IPR003593">
    <property type="entry name" value="AAA+_ATPase"/>
</dbReference>
<dbReference type="SUPFAM" id="SSF52172">
    <property type="entry name" value="CheY-like"/>
    <property type="match status" value="1"/>
</dbReference>
<dbReference type="InterPro" id="IPR025943">
    <property type="entry name" value="Sigma_54_int_dom_ATP-bd_2"/>
</dbReference>
<feature type="domain" description="Response regulatory" evidence="9">
    <location>
        <begin position="10"/>
        <end position="136"/>
    </location>
</feature>
<dbReference type="InterPro" id="IPR025944">
    <property type="entry name" value="Sigma_54_int_dom_CS"/>
</dbReference>
<dbReference type="Pfam" id="PF00072">
    <property type="entry name" value="Response_reg"/>
    <property type="match status" value="1"/>
</dbReference>
<dbReference type="InterPro" id="IPR011006">
    <property type="entry name" value="CheY-like_superfamily"/>
</dbReference>
<evidence type="ECO:0000256" key="6">
    <source>
        <dbReference type="ARBA" id="ARBA00023163"/>
    </source>
</evidence>
<keyword evidence="5" id="KW-0238">DNA-binding</keyword>
<evidence type="ECO:0000313" key="11">
    <source>
        <dbReference type="Proteomes" id="UP000199400"/>
    </source>
</evidence>
<dbReference type="InterPro" id="IPR002197">
    <property type="entry name" value="HTH_Fis"/>
</dbReference>
<dbReference type="Pfam" id="PF02954">
    <property type="entry name" value="HTH_8"/>
    <property type="match status" value="1"/>
</dbReference>
<organism evidence="10 11">
    <name type="scientific">Nannocystis exedens</name>
    <dbReference type="NCBI Taxonomy" id="54"/>
    <lineage>
        <taxon>Bacteria</taxon>
        <taxon>Pseudomonadati</taxon>
        <taxon>Myxococcota</taxon>
        <taxon>Polyangia</taxon>
        <taxon>Nannocystales</taxon>
        <taxon>Nannocystaceae</taxon>
        <taxon>Nannocystis</taxon>
    </lineage>
</organism>
<dbReference type="InterPro" id="IPR058031">
    <property type="entry name" value="AAA_lid_NorR"/>
</dbReference>
<name>A0A1I1UFR2_9BACT</name>
<dbReference type="AlphaFoldDB" id="A0A1I1UFR2"/>
<dbReference type="CDD" id="cd00009">
    <property type="entry name" value="AAA"/>
    <property type="match status" value="1"/>
</dbReference>
<keyword evidence="2" id="KW-0547">Nucleotide-binding</keyword>
<evidence type="ECO:0000256" key="1">
    <source>
        <dbReference type="ARBA" id="ARBA00022553"/>
    </source>
</evidence>
<dbReference type="RefSeq" id="WP_143140262.1">
    <property type="nucleotide sequence ID" value="NZ_FOMX01000003.1"/>
</dbReference>
<dbReference type="PROSITE" id="PS50110">
    <property type="entry name" value="RESPONSE_REGULATORY"/>
    <property type="match status" value="1"/>
</dbReference>